<dbReference type="Pfam" id="PF00561">
    <property type="entry name" value="Abhydrolase_1"/>
    <property type="match status" value="1"/>
</dbReference>
<dbReference type="PRINTS" id="PR00412">
    <property type="entry name" value="EPOXHYDRLASE"/>
</dbReference>
<dbReference type="PANTHER" id="PTHR43798:SF33">
    <property type="entry name" value="HYDROLASE, PUTATIVE (AFU_ORTHOLOGUE AFUA_2G14860)-RELATED"/>
    <property type="match status" value="1"/>
</dbReference>
<keyword evidence="3" id="KW-1185">Reference proteome</keyword>
<dbReference type="InterPro" id="IPR050266">
    <property type="entry name" value="AB_hydrolase_sf"/>
</dbReference>
<dbReference type="Proteomes" id="UP000199415">
    <property type="component" value="Unassembled WGS sequence"/>
</dbReference>
<dbReference type="InterPro" id="IPR000073">
    <property type="entry name" value="AB_hydrolase_1"/>
</dbReference>
<evidence type="ECO:0000259" key="1">
    <source>
        <dbReference type="Pfam" id="PF00561"/>
    </source>
</evidence>
<proteinExistence type="predicted"/>
<dbReference type="GO" id="GO:0003824">
    <property type="term" value="F:catalytic activity"/>
    <property type="evidence" value="ECO:0007669"/>
    <property type="project" value="InterPro"/>
</dbReference>
<sequence length="446" mass="49389">MTVKQRCLDRRPHDINNCSKFFDDTQDASDPMAVPSLYDALSHPPDRAAGNAPDLSVYRAPGAPSYGSFRYHAPAHGLVATGDAANPMPEWTDRFDIAWTKQGDRGPLVVFLHGVPTNRMQWEPIQRLMAPFCRTISVDMLGMGESSQPRMYGQRDGHAPNALWRWVNDTDWLEQLMQHEFPGQPFVLVADDWGGGIAAHYAARFPERVSALALLDPVAFDGYPVNEIQAVGRAAQCPNTQAGDAQFAQLMAAFDQTLAQILKSMVYRRDVYNQYSIRAITFPYVETDYERNAGGDGVSGIADSMTLRLKLHNIRVLADRASVLAPAQLLPHHPEKNPHGVAYETITMPTLVAWGEYDEMMPAGQIHRFANVLGTDDVETRLIPRAGHFAHTDQPVATADALLGFIRRTHGRRALADVYMGLDGIWKGDERALIRDLRAVYGVGGG</sequence>
<organism evidence="2 3">
    <name type="scientific">Limimonas halophila</name>
    <dbReference type="NCBI Taxonomy" id="1082479"/>
    <lineage>
        <taxon>Bacteria</taxon>
        <taxon>Pseudomonadati</taxon>
        <taxon>Pseudomonadota</taxon>
        <taxon>Alphaproteobacteria</taxon>
        <taxon>Rhodospirillales</taxon>
        <taxon>Rhodovibrionaceae</taxon>
        <taxon>Limimonas</taxon>
    </lineage>
</organism>
<name>A0A1G7SZH4_9PROT</name>
<dbReference type="GO" id="GO:0016020">
    <property type="term" value="C:membrane"/>
    <property type="evidence" value="ECO:0007669"/>
    <property type="project" value="TreeGrafter"/>
</dbReference>
<dbReference type="Gene3D" id="3.40.50.1820">
    <property type="entry name" value="alpha/beta hydrolase"/>
    <property type="match status" value="1"/>
</dbReference>
<dbReference type="OrthoDB" id="9804723at2"/>
<evidence type="ECO:0000313" key="3">
    <source>
        <dbReference type="Proteomes" id="UP000199415"/>
    </source>
</evidence>
<feature type="domain" description="AB hydrolase-1" evidence="1">
    <location>
        <begin position="107"/>
        <end position="393"/>
    </location>
</feature>
<dbReference type="STRING" id="1082479.SAMN05216241_10819"/>
<dbReference type="AlphaFoldDB" id="A0A1G7SZH4"/>
<dbReference type="EMBL" id="FNCE01000008">
    <property type="protein sequence ID" value="SDG28473.1"/>
    <property type="molecule type" value="Genomic_DNA"/>
</dbReference>
<evidence type="ECO:0000313" key="2">
    <source>
        <dbReference type="EMBL" id="SDG28473.1"/>
    </source>
</evidence>
<accession>A0A1G7SZH4</accession>
<dbReference type="SUPFAM" id="SSF53474">
    <property type="entry name" value="alpha/beta-Hydrolases"/>
    <property type="match status" value="1"/>
</dbReference>
<protein>
    <submittedName>
        <fullName evidence="2">Pimeloyl-ACP methyl ester carboxylesterase</fullName>
    </submittedName>
</protein>
<reference evidence="2 3" key="1">
    <citation type="submission" date="2016-10" db="EMBL/GenBank/DDBJ databases">
        <authorList>
            <person name="de Groot N.N."/>
        </authorList>
    </citation>
    <scope>NUCLEOTIDE SEQUENCE [LARGE SCALE GENOMIC DNA]</scope>
    <source>
        <strain evidence="2 3">DSM 25584</strain>
    </source>
</reference>
<dbReference type="PANTHER" id="PTHR43798">
    <property type="entry name" value="MONOACYLGLYCEROL LIPASE"/>
    <property type="match status" value="1"/>
</dbReference>
<dbReference type="InterPro" id="IPR029058">
    <property type="entry name" value="AB_hydrolase_fold"/>
</dbReference>
<gene>
    <name evidence="2" type="ORF">SAMN05216241_10819</name>
</gene>
<dbReference type="InterPro" id="IPR000639">
    <property type="entry name" value="Epox_hydrolase-like"/>
</dbReference>